<protein>
    <recommendedName>
        <fullName evidence="3">tRNA threonylcarbamoyladenosine biosynthesis protein TsaE</fullName>
    </recommendedName>
    <alternativeName>
        <fullName evidence="10">t(6)A37 threonylcarbamoyladenosine biosynthesis protein TsaE</fullName>
    </alternativeName>
</protein>
<evidence type="ECO:0000256" key="5">
    <source>
        <dbReference type="ARBA" id="ARBA00022694"/>
    </source>
</evidence>
<name>A0ABQ6N4W3_9STRA</name>
<keyword evidence="6" id="KW-0479">Metal-binding</keyword>
<evidence type="ECO:0000256" key="9">
    <source>
        <dbReference type="ARBA" id="ARBA00022842"/>
    </source>
</evidence>
<comment type="similarity">
    <text evidence="2">Belongs to the TsaE family.</text>
</comment>
<reference evidence="11 12" key="1">
    <citation type="journal article" date="2023" name="Commun. Biol.">
        <title>Genome analysis of Parmales, the sister group of diatoms, reveals the evolutionary specialization of diatoms from phago-mixotrophs to photoautotrophs.</title>
        <authorList>
            <person name="Ban H."/>
            <person name="Sato S."/>
            <person name="Yoshikawa S."/>
            <person name="Yamada K."/>
            <person name="Nakamura Y."/>
            <person name="Ichinomiya M."/>
            <person name="Sato N."/>
            <person name="Blanc-Mathieu R."/>
            <person name="Endo H."/>
            <person name="Kuwata A."/>
            <person name="Ogata H."/>
        </authorList>
    </citation>
    <scope>NUCLEOTIDE SEQUENCE [LARGE SCALE GENOMIC DNA]</scope>
</reference>
<evidence type="ECO:0000256" key="4">
    <source>
        <dbReference type="ARBA" id="ARBA00022490"/>
    </source>
</evidence>
<evidence type="ECO:0000256" key="6">
    <source>
        <dbReference type="ARBA" id="ARBA00022723"/>
    </source>
</evidence>
<keyword evidence="4" id="KW-0963">Cytoplasm</keyword>
<dbReference type="SUPFAM" id="SSF52540">
    <property type="entry name" value="P-loop containing nucleoside triphosphate hydrolases"/>
    <property type="match status" value="1"/>
</dbReference>
<keyword evidence="8" id="KW-0067">ATP-binding</keyword>
<proteinExistence type="inferred from homology"/>
<evidence type="ECO:0000256" key="10">
    <source>
        <dbReference type="ARBA" id="ARBA00032441"/>
    </source>
</evidence>
<dbReference type="InterPro" id="IPR027417">
    <property type="entry name" value="P-loop_NTPase"/>
</dbReference>
<dbReference type="PANTHER" id="PTHR33540:SF2">
    <property type="entry name" value="TRNA THREONYLCARBAMOYLADENOSINE BIOSYNTHESIS PROTEIN TSAE"/>
    <property type="match status" value="1"/>
</dbReference>
<keyword evidence="5" id="KW-0819">tRNA processing</keyword>
<evidence type="ECO:0000313" key="11">
    <source>
        <dbReference type="EMBL" id="GMI39639.1"/>
    </source>
</evidence>
<dbReference type="Pfam" id="PF02367">
    <property type="entry name" value="TsaE"/>
    <property type="match status" value="1"/>
</dbReference>
<sequence length="262" mass="27182">MMSFLLPARVLPKSSRLLSQAAASTSHPLPLSSSFPSMLAKLLMSPHASPTPTIFLTGDLGAGKTTTTASLIRHLTGDLATSPTYLLQNVYTAEADDLAINHIDCYRLGPNCFDELQGILGQDFLTGGVRGADATEKCITIVEWANYLSNDLFDDRLPALVGEGGGGRIDMAISVATADSGGGGEGGGGAGDRLKLDFSHLGVEGAGDDEGAGAGRTVRLAAADNDSLSEFLRGQGVELDEDEREVREALLASVGKDSTKSA</sequence>
<comment type="caution">
    <text evidence="11">The sequence shown here is derived from an EMBL/GenBank/DDBJ whole genome shotgun (WGS) entry which is preliminary data.</text>
</comment>
<evidence type="ECO:0000313" key="12">
    <source>
        <dbReference type="Proteomes" id="UP001165060"/>
    </source>
</evidence>
<evidence type="ECO:0000256" key="3">
    <source>
        <dbReference type="ARBA" id="ARBA00019010"/>
    </source>
</evidence>
<dbReference type="Proteomes" id="UP001165060">
    <property type="component" value="Unassembled WGS sequence"/>
</dbReference>
<dbReference type="InterPro" id="IPR003442">
    <property type="entry name" value="T6A_TsaE"/>
</dbReference>
<dbReference type="CDD" id="cd01983">
    <property type="entry name" value="SIMIBI"/>
    <property type="match status" value="1"/>
</dbReference>
<evidence type="ECO:0000256" key="8">
    <source>
        <dbReference type="ARBA" id="ARBA00022840"/>
    </source>
</evidence>
<keyword evidence="12" id="KW-1185">Reference proteome</keyword>
<comment type="subcellular location">
    <subcellularLocation>
        <location evidence="1">Cytoplasm</location>
    </subcellularLocation>
</comment>
<gene>
    <name evidence="11" type="ORF">TeGR_g11872</name>
</gene>
<dbReference type="PANTHER" id="PTHR33540">
    <property type="entry name" value="TRNA THREONYLCARBAMOYLADENOSINE BIOSYNTHESIS PROTEIN TSAE"/>
    <property type="match status" value="1"/>
</dbReference>
<evidence type="ECO:0000256" key="2">
    <source>
        <dbReference type="ARBA" id="ARBA00007599"/>
    </source>
</evidence>
<evidence type="ECO:0000256" key="1">
    <source>
        <dbReference type="ARBA" id="ARBA00004496"/>
    </source>
</evidence>
<organism evidence="11 12">
    <name type="scientific">Tetraparma gracilis</name>
    <dbReference type="NCBI Taxonomy" id="2962635"/>
    <lineage>
        <taxon>Eukaryota</taxon>
        <taxon>Sar</taxon>
        <taxon>Stramenopiles</taxon>
        <taxon>Ochrophyta</taxon>
        <taxon>Bolidophyceae</taxon>
        <taxon>Parmales</taxon>
        <taxon>Triparmaceae</taxon>
        <taxon>Tetraparma</taxon>
    </lineage>
</organism>
<dbReference type="Gene3D" id="3.40.50.300">
    <property type="entry name" value="P-loop containing nucleotide triphosphate hydrolases"/>
    <property type="match status" value="1"/>
</dbReference>
<keyword evidence="9" id="KW-0460">Magnesium</keyword>
<accession>A0ABQ6N4W3</accession>
<dbReference type="EMBL" id="BRYB01003619">
    <property type="protein sequence ID" value="GMI39639.1"/>
    <property type="molecule type" value="Genomic_DNA"/>
</dbReference>
<evidence type="ECO:0000256" key="7">
    <source>
        <dbReference type="ARBA" id="ARBA00022741"/>
    </source>
</evidence>
<keyword evidence="7" id="KW-0547">Nucleotide-binding</keyword>